<reference evidence="2 3" key="1">
    <citation type="submission" date="2009-01" db="EMBL/GenBank/DDBJ databases">
        <authorList>
            <person name="Qin X."/>
            <person name="Bachman B."/>
            <person name="Battles P."/>
            <person name="Bell A."/>
            <person name="Bess C."/>
            <person name="Bickham C."/>
            <person name="Chaboub L."/>
            <person name="Chen D."/>
            <person name="Coyle M."/>
            <person name="Deiros D.R."/>
            <person name="Dinh H."/>
            <person name="Forbes L."/>
            <person name="Fowler G."/>
            <person name="Francisco L."/>
            <person name="Fu Q."/>
            <person name="Gubbala S."/>
            <person name="Hale W."/>
            <person name="Han Y."/>
            <person name="Hemphill L."/>
            <person name="Highlander S.K."/>
            <person name="Hirani K."/>
            <person name="Hogues M."/>
            <person name="Jackson L."/>
            <person name="Jakkamsetti A."/>
            <person name="Javaid M."/>
            <person name="Jiang H."/>
            <person name="Korchina V."/>
            <person name="Kovar C."/>
            <person name="Lara F."/>
            <person name="Lee S."/>
            <person name="Mata R."/>
            <person name="Mathew T."/>
            <person name="Moen C."/>
            <person name="Morales K."/>
            <person name="Munidasa M."/>
            <person name="Nazareth L."/>
            <person name="Ngo R."/>
            <person name="Nguyen L."/>
            <person name="Okwuonu G."/>
            <person name="Ongeri F."/>
            <person name="Patil S."/>
            <person name="Petrosino J."/>
            <person name="Pham C."/>
            <person name="Pham P."/>
            <person name="Pu L.-L."/>
            <person name="Puazo M."/>
            <person name="Raj R."/>
            <person name="Reid J."/>
            <person name="Rouhana J."/>
            <person name="Saada N."/>
            <person name="Shang Y."/>
            <person name="Simmons D."/>
            <person name="Thornton R."/>
            <person name="Warren J."/>
            <person name="Weissenberger G."/>
            <person name="Zhang J."/>
            <person name="Zhang L."/>
            <person name="Zhou C."/>
            <person name="Zhu D."/>
            <person name="Muzny D."/>
            <person name="Worley K."/>
            <person name="Gibbs R."/>
        </authorList>
    </citation>
    <scope>NUCLEOTIDE SEQUENCE [LARGE SCALE GENOMIC DNA]</scope>
    <source>
        <strain evidence="3">ATCC 8290 / DSM 20176 / CCUG 30140 / JCM 1155 / KCTC 3500 / NBRC 15886 / NCIMB 8040 / NRRL B-1843 / 9</strain>
    </source>
</reference>
<organism evidence="2 3">
    <name type="scientific">Lentilactobacillus hilgardii (strain ATCC 8290 / DSM 20176 / CCUG 30140 / JCM 1155 / KCTC 3500 / NBRC 15886 / NCIMB 8040 / NRRL B-1843 / 9)</name>
    <dbReference type="NCBI Taxonomy" id="1423757"/>
    <lineage>
        <taxon>Bacteria</taxon>
        <taxon>Bacillati</taxon>
        <taxon>Bacillota</taxon>
        <taxon>Bacilli</taxon>
        <taxon>Lactobacillales</taxon>
        <taxon>Lactobacillaceae</taxon>
        <taxon>Lentilactobacillus</taxon>
    </lineage>
</organism>
<dbReference type="AlphaFoldDB" id="C0XLY2"/>
<feature type="region of interest" description="Disordered" evidence="1">
    <location>
        <begin position="54"/>
        <end position="73"/>
    </location>
</feature>
<sequence length="103" mass="11491">MPKLFHGYFHPTTTNPATITTKVIVIKPTPEIAFTKRIIPRCIPVKMRTTMSQPWNHQANQNGQEQPESCDRPTGTVLNRLNGGDMFGNKSLVAIKIGHYTCG</sequence>
<keyword evidence="3" id="KW-1185">Reference proteome</keyword>
<dbReference type="HOGENOM" id="CLU_2260146_0_0_9"/>
<protein>
    <submittedName>
        <fullName evidence="2">Uncharacterized protein</fullName>
    </submittedName>
</protein>
<comment type="caution">
    <text evidence="2">The sequence shown here is derived from an EMBL/GenBank/DDBJ whole genome shotgun (WGS) entry which is preliminary data.</text>
</comment>
<accession>C0XLY2</accession>
<evidence type="ECO:0000313" key="2">
    <source>
        <dbReference type="EMBL" id="EEI23618.1"/>
    </source>
</evidence>
<evidence type="ECO:0000256" key="1">
    <source>
        <dbReference type="SAM" id="MobiDB-lite"/>
    </source>
</evidence>
<feature type="compositionally biased region" description="Polar residues" evidence="1">
    <location>
        <begin position="54"/>
        <end position="67"/>
    </location>
</feature>
<proteinExistence type="predicted"/>
<dbReference type="EMBL" id="ACGP01000187">
    <property type="protein sequence ID" value="EEI23618.1"/>
    <property type="molecule type" value="Genomic_DNA"/>
</dbReference>
<dbReference type="Proteomes" id="UP000003752">
    <property type="component" value="Unassembled WGS sequence"/>
</dbReference>
<gene>
    <name evidence="2" type="ORF">HMPREF0519_2243</name>
</gene>
<evidence type="ECO:0000313" key="3">
    <source>
        <dbReference type="Proteomes" id="UP000003752"/>
    </source>
</evidence>
<name>C0XLY2_LENH9</name>